<comment type="caution">
    <text evidence="2">The sequence shown here is derived from an EMBL/GenBank/DDBJ whole genome shotgun (WGS) entry which is preliminary data.</text>
</comment>
<dbReference type="Proteomes" id="UP000184233">
    <property type="component" value="Unassembled WGS sequence"/>
</dbReference>
<feature type="transmembrane region" description="Helical" evidence="1">
    <location>
        <begin position="51"/>
        <end position="71"/>
    </location>
</feature>
<evidence type="ECO:0000256" key="1">
    <source>
        <dbReference type="SAM" id="Phobius"/>
    </source>
</evidence>
<dbReference type="AlphaFoldDB" id="A0A1M3KWZ6"/>
<dbReference type="STRING" id="1895771.BGO89_10325"/>
<keyword evidence="1" id="KW-0472">Membrane</keyword>
<proteinExistence type="predicted"/>
<sequence>MLHQTLRDLYVVERKRFKRMLALCFTMAGLYWLVIYAIVGFDLTPDAAADALTLRAGQTVIYLILMTLWGVDYLREERRLKIVIETANGRDVRPDAVMTADIDGKRLGAFSILRPKGAGKAPFIMPLVNLAGLAVAACLIVMQYVNAIRMIAS</sequence>
<feature type="transmembrane region" description="Helical" evidence="1">
    <location>
        <begin position="20"/>
        <end position="39"/>
    </location>
</feature>
<dbReference type="EMBL" id="MKVH01000024">
    <property type="protein sequence ID" value="OJX56910.1"/>
    <property type="molecule type" value="Genomic_DNA"/>
</dbReference>
<organism evidence="2 3">
    <name type="scientific">Candidatus Kapaibacterium thiocyanatum</name>
    <dbReference type="NCBI Taxonomy" id="1895771"/>
    <lineage>
        <taxon>Bacteria</taxon>
        <taxon>Pseudomonadati</taxon>
        <taxon>Candidatus Kapaibacteriota</taxon>
        <taxon>Candidatus Kapaibacteriia</taxon>
        <taxon>Candidatus Kapaibacteriales</taxon>
        <taxon>Candidatus Kapaibacteriaceae</taxon>
        <taxon>Candidatus Kapaibacterium</taxon>
    </lineage>
</organism>
<keyword evidence="1" id="KW-1133">Transmembrane helix</keyword>
<evidence type="ECO:0000313" key="3">
    <source>
        <dbReference type="Proteomes" id="UP000184233"/>
    </source>
</evidence>
<protein>
    <submittedName>
        <fullName evidence="2">Uncharacterized protein</fullName>
    </submittedName>
</protein>
<gene>
    <name evidence="2" type="ORF">BGO89_10325</name>
</gene>
<reference evidence="2 3" key="1">
    <citation type="submission" date="2016-09" db="EMBL/GenBank/DDBJ databases">
        <title>Genome-resolved meta-omics ties microbial dynamics to process performance in biotechnology for thiocyanate degradation.</title>
        <authorList>
            <person name="Kantor R.S."/>
            <person name="Huddy R.J."/>
            <person name="Iyer R."/>
            <person name="Thomas B.C."/>
            <person name="Brown C.T."/>
            <person name="Anantharaman K."/>
            <person name="Tringe S."/>
            <person name="Hettich R.L."/>
            <person name="Harrison S.T."/>
            <person name="Banfield J.F."/>
        </authorList>
    </citation>
    <scope>NUCLEOTIDE SEQUENCE [LARGE SCALE GENOMIC DNA]</scope>
    <source>
        <strain evidence="2">59-99</strain>
    </source>
</reference>
<feature type="transmembrane region" description="Helical" evidence="1">
    <location>
        <begin position="123"/>
        <end position="145"/>
    </location>
</feature>
<evidence type="ECO:0000313" key="2">
    <source>
        <dbReference type="EMBL" id="OJX56910.1"/>
    </source>
</evidence>
<keyword evidence="1" id="KW-0812">Transmembrane</keyword>
<name>A0A1M3KWZ6_9BACT</name>
<accession>A0A1M3KWZ6</accession>